<dbReference type="EMBL" id="VSSQ01052846">
    <property type="protein sequence ID" value="MPN06900.1"/>
    <property type="molecule type" value="Genomic_DNA"/>
</dbReference>
<protein>
    <submittedName>
        <fullName evidence="2">Uncharacterized protein</fullName>
    </submittedName>
</protein>
<feature type="region of interest" description="Disordered" evidence="1">
    <location>
        <begin position="85"/>
        <end position="108"/>
    </location>
</feature>
<evidence type="ECO:0000313" key="2">
    <source>
        <dbReference type="EMBL" id="MPN06900.1"/>
    </source>
</evidence>
<dbReference type="AlphaFoldDB" id="A0A645EZJ1"/>
<evidence type="ECO:0000256" key="1">
    <source>
        <dbReference type="SAM" id="MobiDB-lite"/>
    </source>
</evidence>
<proteinExistence type="predicted"/>
<sequence>MCQQAQECFPPFLGNEAEPLFGKLYLKFIVLDWFGEPADCFRMTICVRKVRLNVIDRSVIQQVYSRNLQNRAEIRMQLDAVKFDRGKPEGIRTEGGTRSENTHPRIPA</sequence>
<organism evidence="2">
    <name type="scientific">bioreactor metagenome</name>
    <dbReference type="NCBI Taxonomy" id="1076179"/>
    <lineage>
        <taxon>unclassified sequences</taxon>
        <taxon>metagenomes</taxon>
        <taxon>ecological metagenomes</taxon>
    </lineage>
</organism>
<gene>
    <name evidence="2" type="ORF">SDC9_154157</name>
</gene>
<reference evidence="2" key="1">
    <citation type="submission" date="2019-08" db="EMBL/GenBank/DDBJ databases">
        <authorList>
            <person name="Kucharzyk K."/>
            <person name="Murdoch R.W."/>
            <person name="Higgins S."/>
            <person name="Loffler F."/>
        </authorList>
    </citation>
    <scope>NUCLEOTIDE SEQUENCE</scope>
</reference>
<name>A0A645EZJ1_9ZZZZ</name>
<comment type="caution">
    <text evidence="2">The sequence shown here is derived from an EMBL/GenBank/DDBJ whole genome shotgun (WGS) entry which is preliminary data.</text>
</comment>
<accession>A0A645EZJ1</accession>